<dbReference type="InterPro" id="IPR029055">
    <property type="entry name" value="Ntn_hydrolases_N"/>
</dbReference>
<protein>
    <submittedName>
        <fullName evidence="2">DUF1028 domain-containing protein</fullName>
    </submittedName>
</protein>
<dbReference type="Gene3D" id="1.25.40.10">
    <property type="entry name" value="Tetratricopeptide repeat domain"/>
    <property type="match status" value="1"/>
</dbReference>
<reference evidence="3" key="2">
    <citation type="submission" date="2023-07" db="EMBL/GenBank/DDBJ databases">
        <title>Genome of Winogradskyella sp. E313.</title>
        <authorList>
            <person name="Zhou Y."/>
        </authorList>
    </citation>
    <scope>NUCLEOTIDE SEQUENCE [LARGE SCALE GENOMIC DNA]</scope>
    <source>
        <strain evidence="3">E313</strain>
    </source>
</reference>
<dbReference type="EMBL" id="JAFMPT010000003">
    <property type="protein sequence ID" value="MCC1483592.1"/>
    <property type="molecule type" value="Genomic_DNA"/>
</dbReference>
<dbReference type="Proteomes" id="UP000778797">
    <property type="component" value="Unassembled WGS sequence"/>
</dbReference>
<evidence type="ECO:0000256" key="1">
    <source>
        <dbReference type="SAM" id="SignalP"/>
    </source>
</evidence>
<feature type="chain" id="PRO_5045682153" evidence="1">
    <location>
        <begin position="19"/>
        <end position="327"/>
    </location>
</feature>
<dbReference type="InterPro" id="IPR011990">
    <property type="entry name" value="TPR-like_helical_dom_sf"/>
</dbReference>
<keyword evidence="1" id="KW-0732">Signal</keyword>
<name>A0ABS8EL71_9FLAO</name>
<feature type="signal peptide" evidence="1">
    <location>
        <begin position="1"/>
        <end position="18"/>
    </location>
</feature>
<organism evidence="2 3">
    <name type="scientific">Winogradskyella immobilis</name>
    <dbReference type="NCBI Taxonomy" id="2816852"/>
    <lineage>
        <taxon>Bacteria</taxon>
        <taxon>Pseudomonadati</taxon>
        <taxon>Bacteroidota</taxon>
        <taxon>Flavobacteriia</taxon>
        <taxon>Flavobacteriales</taxon>
        <taxon>Flavobacteriaceae</taxon>
        <taxon>Winogradskyella</taxon>
    </lineage>
</organism>
<dbReference type="RefSeq" id="WP_227476045.1">
    <property type="nucleotide sequence ID" value="NZ_JAFMPT010000003.1"/>
</dbReference>
<dbReference type="Gene3D" id="3.60.20.10">
    <property type="entry name" value="Glutamine Phosphoribosylpyrophosphate, subunit 1, domain 1"/>
    <property type="match status" value="1"/>
</dbReference>
<dbReference type="PANTHER" id="PTHR39328:SF1">
    <property type="entry name" value="BLL2871 PROTEIN"/>
    <property type="match status" value="1"/>
</dbReference>
<gene>
    <name evidence="2" type="ORF">J1C55_03230</name>
</gene>
<dbReference type="Pfam" id="PF06267">
    <property type="entry name" value="DUF1028"/>
    <property type="match status" value="1"/>
</dbReference>
<dbReference type="InterPro" id="IPR010430">
    <property type="entry name" value="DUF1028"/>
</dbReference>
<accession>A0ABS8EL71</accession>
<keyword evidence="3" id="KW-1185">Reference proteome</keyword>
<evidence type="ECO:0000313" key="3">
    <source>
        <dbReference type="Proteomes" id="UP000778797"/>
    </source>
</evidence>
<evidence type="ECO:0000313" key="2">
    <source>
        <dbReference type="EMBL" id="MCC1483592.1"/>
    </source>
</evidence>
<dbReference type="SUPFAM" id="SSF48452">
    <property type="entry name" value="TPR-like"/>
    <property type="match status" value="1"/>
</dbReference>
<proteinExistence type="predicted"/>
<dbReference type="SUPFAM" id="SSF56235">
    <property type="entry name" value="N-terminal nucleophile aminohydrolases (Ntn hydrolases)"/>
    <property type="match status" value="1"/>
</dbReference>
<dbReference type="PANTHER" id="PTHR39328">
    <property type="entry name" value="BLL2871 PROTEIN"/>
    <property type="match status" value="1"/>
</dbReference>
<comment type="caution">
    <text evidence="2">The sequence shown here is derived from an EMBL/GenBank/DDBJ whole genome shotgun (WGS) entry which is preliminary data.</text>
</comment>
<reference evidence="3" key="1">
    <citation type="submission" date="2021-03" db="EMBL/GenBank/DDBJ databases">
        <title>Genome of Cognatishimia sp. F0-27.</title>
        <authorList>
            <person name="Ping X."/>
        </authorList>
    </citation>
    <scope>NUCLEOTIDE SEQUENCE [LARGE SCALE GENOMIC DNA]</scope>
    <source>
        <strain evidence="3">E313</strain>
    </source>
</reference>
<sequence length="327" mass="36069">MKKLLILALLMVSQTSIAQVYKKSEPLTHTYSIVAKDEVTGEMGVAVQSHWFSVGTSVVYGEAGVGVVATQSLTNPAYGPKGLVLMKQGLTPQQALNALIENDEGEVYRQVGMLNAKGEVATHTGSLCIAEAGHRQGKNYSVQANLMLNNTVWDAMAEAFENSKGKPLSERLLITLKAAQAEKGDLRGKQSAAILIVSGTATGNSWEDTLLDLRVDDHENPLQELERLMKVSNAYNFMNAGDVAMEEGNTKLAEKNYLSAQKLFPDNLEMQYWYAINLLNNKDFEKANSILKSIFEKDNNWRILIPRLIKSKLLTISEAEMQSVMKL</sequence>